<accession>D8T168</accession>
<dbReference type="InParanoid" id="D8T168"/>
<dbReference type="Proteomes" id="UP000001514">
    <property type="component" value="Unassembled WGS sequence"/>
</dbReference>
<gene>
    <name evidence="1" type="ORF">SELMODRAFT_427940</name>
</gene>
<evidence type="ECO:0000313" key="1">
    <source>
        <dbReference type="EMBL" id="EFJ09587.1"/>
    </source>
</evidence>
<proteinExistence type="predicted"/>
<dbReference type="HOGENOM" id="CLU_1398510_0_0_1"/>
<name>D8T168_SELML</name>
<sequence length="195" mass="21433">MLSKAATPRAHLEFKELLVVADVKTVDPVLDVIHAGRTWRMQIRDSGKSPKMMNLETAGSRRPATSRRFATFWLPSSLGCKECCRQLPLFFCYQKSAREWRGAGKMGIIENAGSSITILQSLSSLSGSSGAPIPANYDLATSTDNPTFVLQYLSVVLGTLPLPSHSYWNGGCVYLSHISHSGTTPWSSKRRCKQP</sequence>
<dbReference type="KEGG" id="smo:SELMODRAFT_427940"/>
<dbReference type="EMBL" id="GL377661">
    <property type="protein sequence ID" value="EFJ09587.1"/>
    <property type="molecule type" value="Genomic_DNA"/>
</dbReference>
<dbReference type="Gramene" id="EFJ09587">
    <property type="protein sequence ID" value="EFJ09587"/>
    <property type="gene ID" value="SELMODRAFT_427940"/>
</dbReference>
<evidence type="ECO:0000313" key="2">
    <source>
        <dbReference type="Proteomes" id="UP000001514"/>
    </source>
</evidence>
<reference evidence="1 2" key="1">
    <citation type="journal article" date="2011" name="Science">
        <title>The Selaginella genome identifies genetic changes associated with the evolution of vascular plants.</title>
        <authorList>
            <person name="Banks J.A."/>
            <person name="Nishiyama T."/>
            <person name="Hasebe M."/>
            <person name="Bowman J.L."/>
            <person name="Gribskov M."/>
            <person name="dePamphilis C."/>
            <person name="Albert V.A."/>
            <person name="Aono N."/>
            <person name="Aoyama T."/>
            <person name="Ambrose B.A."/>
            <person name="Ashton N.W."/>
            <person name="Axtell M.J."/>
            <person name="Barker E."/>
            <person name="Barker M.S."/>
            <person name="Bennetzen J.L."/>
            <person name="Bonawitz N.D."/>
            <person name="Chapple C."/>
            <person name="Cheng C."/>
            <person name="Correa L.G."/>
            <person name="Dacre M."/>
            <person name="DeBarry J."/>
            <person name="Dreyer I."/>
            <person name="Elias M."/>
            <person name="Engstrom E.M."/>
            <person name="Estelle M."/>
            <person name="Feng L."/>
            <person name="Finet C."/>
            <person name="Floyd S.K."/>
            <person name="Frommer W.B."/>
            <person name="Fujita T."/>
            <person name="Gramzow L."/>
            <person name="Gutensohn M."/>
            <person name="Harholt J."/>
            <person name="Hattori M."/>
            <person name="Heyl A."/>
            <person name="Hirai T."/>
            <person name="Hiwatashi Y."/>
            <person name="Ishikawa M."/>
            <person name="Iwata M."/>
            <person name="Karol K.G."/>
            <person name="Koehler B."/>
            <person name="Kolukisaoglu U."/>
            <person name="Kubo M."/>
            <person name="Kurata T."/>
            <person name="Lalonde S."/>
            <person name="Li K."/>
            <person name="Li Y."/>
            <person name="Litt A."/>
            <person name="Lyons E."/>
            <person name="Manning G."/>
            <person name="Maruyama T."/>
            <person name="Michael T.P."/>
            <person name="Mikami K."/>
            <person name="Miyazaki S."/>
            <person name="Morinaga S."/>
            <person name="Murata T."/>
            <person name="Mueller-Roeber B."/>
            <person name="Nelson D.R."/>
            <person name="Obara M."/>
            <person name="Oguri Y."/>
            <person name="Olmstead R.G."/>
            <person name="Onodera N."/>
            <person name="Petersen B.L."/>
            <person name="Pils B."/>
            <person name="Prigge M."/>
            <person name="Rensing S.A."/>
            <person name="Riano-Pachon D.M."/>
            <person name="Roberts A.W."/>
            <person name="Sato Y."/>
            <person name="Scheller H.V."/>
            <person name="Schulz B."/>
            <person name="Schulz C."/>
            <person name="Shakirov E.V."/>
            <person name="Shibagaki N."/>
            <person name="Shinohara N."/>
            <person name="Shippen D.E."/>
            <person name="Soerensen I."/>
            <person name="Sotooka R."/>
            <person name="Sugimoto N."/>
            <person name="Sugita M."/>
            <person name="Sumikawa N."/>
            <person name="Tanurdzic M."/>
            <person name="Theissen G."/>
            <person name="Ulvskov P."/>
            <person name="Wakazuki S."/>
            <person name="Weng J.K."/>
            <person name="Willats W.W."/>
            <person name="Wipf D."/>
            <person name="Wolf P.G."/>
            <person name="Yang L."/>
            <person name="Zimmer A.D."/>
            <person name="Zhu Q."/>
            <person name="Mitros T."/>
            <person name="Hellsten U."/>
            <person name="Loque D."/>
            <person name="Otillar R."/>
            <person name="Salamov A."/>
            <person name="Schmutz J."/>
            <person name="Shapiro H."/>
            <person name="Lindquist E."/>
            <person name="Lucas S."/>
            <person name="Rokhsar D."/>
            <person name="Grigoriev I.V."/>
        </authorList>
    </citation>
    <scope>NUCLEOTIDE SEQUENCE [LARGE SCALE GENOMIC DNA]</scope>
</reference>
<protein>
    <submittedName>
        <fullName evidence="1">Uncharacterized protein</fullName>
    </submittedName>
</protein>
<organism evidence="2">
    <name type="scientific">Selaginella moellendorffii</name>
    <name type="common">Spikemoss</name>
    <dbReference type="NCBI Taxonomy" id="88036"/>
    <lineage>
        <taxon>Eukaryota</taxon>
        <taxon>Viridiplantae</taxon>
        <taxon>Streptophyta</taxon>
        <taxon>Embryophyta</taxon>
        <taxon>Tracheophyta</taxon>
        <taxon>Lycopodiopsida</taxon>
        <taxon>Selaginellales</taxon>
        <taxon>Selaginellaceae</taxon>
        <taxon>Selaginella</taxon>
    </lineage>
</organism>
<keyword evidence="2" id="KW-1185">Reference proteome</keyword>
<dbReference type="AlphaFoldDB" id="D8T168"/>